<proteinExistence type="predicted"/>
<feature type="region of interest" description="Disordered" evidence="1">
    <location>
        <begin position="49"/>
        <end position="125"/>
    </location>
</feature>
<dbReference type="EMBL" id="AYKW01000034">
    <property type="protein sequence ID" value="PIL27148.1"/>
    <property type="molecule type" value="Genomic_DNA"/>
</dbReference>
<keyword evidence="5" id="KW-1185">Reference proteome</keyword>
<evidence type="ECO:0000256" key="1">
    <source>
        <dbReference type="SAM" id="MobiDB-lite"/>
    </source>
</evidence>
<dbReference type="InterPro" id="IPR024655">
    <property type="entry name" value="Asl1_glyco_hydro_catalytic"/>
</dbReference>
<feature type="signal peptide" evidence="2">
    <location>
        <begin position="1"/>
        <end position="19"/>
    </location>
</feature>
<feature type="chain" id="PRO_5013883345" description="Asl1-like glycosyl hydrolase catalytic domain-containing protein" evidence="2">
    <location>
        <begin position="20"/>
        <end position="371"/>
    </location>
</feature>
<comment type="caution">
    <text evidence="4">The sequence shown here is derived from an EMBL/GenBank/DDBJ whole genome shotgun (WGS) entry which is preliminary data.</text>
</comment>
<sequence>MKFSAALVSIALLATSALAAPTNVKKRCRAKSSSAVAATSTTALAESTTAVASTTKVAEPTTTVSATEAASTTKATSSSKAATTTKASSSSKAATTTKASTTSSKAATSSTHTSSAATSTSTSSGIKRGLSYNDVSLTKGFSTRIPGALKGALSKVSWAYNWYSQSGGSLASGINYFPMLWGGDSSHTATWMADAKAAIAAGSTHLLFINEPDLSSQSNVEPAAAAQLWMTYMQPFAGQATLVGPAITNGGAPMGTTWLDTFMDECDKLGCQVDAIAGHIYGSASDADYYKTYITSLGSRYPGKPLLMTEIGVSDTSTSVADQSALIDTLVPFLDGLDTVTHYAWFMAAADLLVDADGSLNALGEAYENAA</sequence>
<organism evidence="4 5">
    <name type="scientific">Ganoderma sinense ZZ0214-1</name>
    <dbReference type="NCBI Taxonomy" id="1077348"/>
    <lineage>
        <taxon>Eukaryota</taxon>
        <taxon>Fungi</taxon>
        <taxon>Dikarya</taxon>
        <taxon>Basidiomycota</taxon>
        <taxon>Agaricomycotina</taxon>
        <taxon>Agaricomycetes</taxon>
        <taxon>Polyporales</taxon>
        <taxon>Polyporaceae</taxon>
        <taxon>Ganoderma</taxon>
    </lineage>
</organism>
<dbReference type="Gene3D" id="3.20.20.80">
    <property type="entry name" value="Glycosidases"/>
    <property type="match status" value="1"/>
</dbReference>
<accession>A0A2G8S0R5</accession>
<dbReference type="PANTHER" id="PTHR34154">
    <property type="entry name" value="ALKALI-SENSITIVE LINKAGE PROTEIN 1"/>
    <property type="match status" value="1"/>
</dbReference>
<keyword evidence="2" id="KW-0732">Signal</keyword>
<dbReference type="GO" id="GO:0009277">
    <property type="term" value="C:fungal-type cell wall"/>
    <property type="evidence" value="ECO:0007669"/>
    <property type="project" value="TreeGrafter"/>
</dbReference>
<dbReference type="AlphaFoldDB" id="A0A2G8S0R5"/>
<evidence type="ECO:0000313" key="5">
    <source>
        <dbReference type="Proteomes" id="UP000230002"/>
    </source>
</evidence>
<gene>
    <name evidence="4" type="ORF">GSI_10289</name>
</gene>
<name>A0A2G8S0R5_9APHY</name>
<evidence type="ECO:0000256" key="2">
    <source>
        <dbReference type="SAM" id="SignalP"/>
    </source>
</evidence>
<dbReference type="InterPro" id="IPR053183">
    <property type="entry name" value="ASL1"/>
</dbReference>
<protein>
    <recommendedName>
        <fullName evidence="3">Asl1-like glycosyl hydrolase catalytic domain-containing protein</fullName>
    </recommendedName>
</protein>
<dbReference type="Pfam" id="PF11790">
    <property type="entry name" value="Glyco_hydro_cc"/>
    <property type="match status" value="1"/>
</dbReference>
<dbReference type="SUPFAM" id="SSF51445">
    <property type="entry name" value="(Trans)glycosidases"/>
    <property type="match status" value="1"/>
</dbReference>
<evidence type="ECO:0000259" key="3">
    <source>
        <dbReference type="Pfam" id="PF11790"/>
    </source>
</evidence>
<dbReference type="STRING" id="1077348.A0A2G8S0R5"/>
<dbReference type="PANTHER" id="PTHR34154:SF10">
    <property type="entry name" value="ASL1-LIKE GLYCOSYL HYDROLASE CATALYTIC DOMAIN-CONTAINING PROTEIN"/>
    <property type="match status" value="1"/>
</dbReference>
<feature type="domain" description="Asl1-like glycosyl hydrolase catalytic" evidence="3">
    <location>
        <begin position="150"/>
        <end position="367"/>
    </location>
</feature>
<dbReference type="OrthoDB" id="5959761at2759"/>
<dbReference type="InterPro" id="IPR017853">
    <property type="entry name" value="GH"/>
</dbReference>
<dbReference type="Proteomes" id="UP000230002">
    <property type="component" value="Unassembled WGS sequence"/>
</dbReference>
<dbReference type="GO" id="GO:0071966">
    <property type="term" value="P:fungal-type cell wall polysaccharide metabolic process"/>
    <property type="evidence" value="ECO:0007669"/>
    <property type="project" value="TreeGrafter"/>
</dbReference>
<evidence type="ECO:0000313" key="4">
    <source>
        <dbReference type="EMBL" id="PIL27148.1"/>
    </source>
</evidence>
<feature type="compositionally biased region" description="Low complexity" evidence="1">
    <location>
        <begin position="49"/>
        <end position="124"/>
    </location>
</feature>
<reference evidence="4 5" key="1">
    <citation type="journal article" date="2015" name="Sci. Rep.">
        <title>Chromosome-level genome map provides insights into diverse defense mechanisms in the medicinal fungus Ganoderma sinense.</title>
        <authorList>
            <person name="Zhu Y."/>
            <person name="Xu J."/>
            <person name="Sun C."/>
            <person name="Zhou S."/>
            <person name="Xu H."/>
            <person name="Nelson D.R."/>
            <person name="Qian J."/>
            <person name="Song J."/>
            <person name="Luo H."/>
            <person name="Xiang L."/>
            <person name="Li Y."/>
            <person name="Xu Z."/>
            <person name="Ji A."/>
            <person name="Wang L."/>
            <person name="Lu S."/>
            <person name="Hayward A."/>
            <person name="Sun W."/>
            <person name="Li X."/>
            <person name="Schwartz D.C."/>
            <person name="Wang Y."/>
            <person name="Chen S."/>
        </authorList>
    </citation>
    <scope>NUCLEOTIDE SEQUENCE [LARGE SCALE GENOMIC DNA]</scope>
    <source>
        <strain evidence="4 5">ZZ0214-1</strain>
    </source>
</reference>